<protein>
    <submittedName>
        <fullName evidence="8">Major facilitator superfamily MFS-1</fullName>
    </submittedName>
</protein>
<dbReference type="InterPro" id="IPR036259">
    <property type="entry name" value="MFS_trans_sf"/>
</dbReference>
<reference evidence="8" key="1">
    <citation type="submission" date="2013-08" db="EMBL/GenBank/DDBJ databases">
        <authorList>
            <person name="Mendez C."/>
            <person name="Richter M."/>
            <person name="Ferrer M."/>
            <person name="Sanchez J."/>
        </authorList>
    </citation>
    <scope>NUCLEOTIDE SEQUENCE</scope>
</reference>
<dbReference type="InterPro" id="IPR050189">
    <property type="entry name" value="MFS_Efflux_Transporters"/>
</dbReference>
<reference evidence="8" key="2">
    <citation type="journal article" date="2014" name="ISME J.">
        <title>Microbial stratification in low pH oxic and suboxic macroscopic growths along an acid mine drainage.</title>
        <authorList>
            <person name="Mendez-Garcia C."/>
            <person name="Mesa V."/>
            <person name="Sprenger R.R."/>
            <person name="Richter M."/>
            <person name="Diez M.S."/>
            <person name="Solano J."/>
            <person name="Bargiela R."/>
            <person name="Golyshina O.V."/>
            <person name="Manteca A."/>
            <person name="Ramos J.L."/>
            <person name="Gallego J.R."/>
            <person name="Llorente I."/>
            <person name="Martins Dos Santos V.A."/>
            <person name="Jensen O.N."/>
            <person name="Pelaez A.I."/>
            <person name="Sanchez J."/>
            <person name="Ferrer M."/>
        </authorList>
    </citation>
    <scope>NUCLEOTIDE SEQUENCE</scope>
</reference>
<gene>
    <name evidence="8" type="ORF">B1B_02492</name>
</gene>
<dbReference type="InterPro" id="IPR020846">
    <property type="entry name" value="MFS_dom"/>
</dbReference>
<dbReference type="InterPro" id="IPR011701">
    <property type="entry name" value="MFS"/>
</dbReference>
<evidence type="ECO:0000259" key="7">
    <source>
        <dbReference type="PROSITE" id="PS50850"/>
    </source>
</evidence>
<accession>T1CZK5</accession>
<comment type="caution">
    <text evidence="8">The sequence shown here is derived from an EMBL/GenBank/DDBJ whole genome shotgun (WGS) entry which is preliminary data.</text>
</comment>
<evidence type="ECO:0000256" key="3">
    <source>
        <dbReference type="ARBA" id="ARBA00022692"/>
    </source>
</evidence>
<evidence type="ECO:0000256" key="2">
    <source>
        <dbReference type="ARBA" id="ARBA00022475"/>
    </source>
</evidence>
<dbReference type="EMBL" id="AUZY01001483">
    <property type="protein sequence ID" value="EQD74749.1"/>
    <property type="molecule type" value="Genomic_DNA"/>
</dbReference>
<dbReference type="PANTHER" id="PTHR43124:SF3">
    <property type="entry name" value="CHLORAMPHENICOL EFFLUX PUMP RV0191"/>
    <property type="match status" value="1"/>
</dbReference>
<keyword evidence="2" id="KW-1003">Cell membrane</keyword>
<evidence type="ECO:0000256" key="1">
    <source>
        <dbReference type="ARBA" id="ARBA00004651"/>
    </source>
</evidence>
<dbReference type="GO" id="GO:0022857">
    <property type="term" value="F:transmembrane transporter activity"/>
    <property type="evidence" value="ECO:0007669"/>
    <property type="project" value="InterPro"/>
</dbReference>
<keyword evidence="5 6" id="KW-0472">Membrane</keyword>
<feature type="non-terminal residue" evidence="8">
    <location>
        <position position="233"/>
    </location>
</feature>
<name>T1CZK5_9ZZZZ</name>
<dbReference type="PANTHER" id="PTHR43124">
    <property type="entry name" value="PURINE EFFLUX PUMP PBUE"/>
    <property type="match status" value="1"/>
</dbReference>
<organism evidence="8">
    <name type="scientific">mine drainage metagenome</name>
    <dbReference type="NCBI Taxonomy" id="410659"/>
    <lineage>
        <taxon>unclassified sequences</taxon>
        <taxon>metagenomes</taxon>
        <taxon>ecological metagenomes</taxon>
    </lineage>
</organism>
<sequence>LRVQLVNVGPIQLAVAAGLAVSFGTVSEALSLFLVGVGLFQVPAGMLSLRWGARRTSLLGIALMSVAAVGSAFAPTFLLFLVARFLVGLGAALFFSPAIGLVARYYRQGGQGFAIGLYNGAFNLGAGIAVFVAALLSSWIGWRGSLLLGGLLLGAVTVENLLVLPRLPEPTVPYPAIAAQTRAVLKERELWVLGSAFLGFWVAEFAIAQYYVPWAVTVLHLSPAVAGGMDAVL</sequence>
<feature type="transmembrane region" description="Helical" evidence="6">
    <location>
        <begin position="118"/>
        <end position="140"/>
    </location>
</feature>
<dbReference type="SUPFAM" id="SSF103473">
    <property type="entry name" value="MFS general substrate transporter"/>
    <property type="match status" value="1"/>
</dbReference>
<feature type="transmembrane region" description="Helical" evidence="6">
    <location>
        <begin position="86"/>
        <end position="106"/>
    </location>
</feature>
<dbReference type="PROSITE" id="PS50850">
    <property type="entry name" value="MFS"/>
    <property type="match status" value="1"/>
</dbReference>
<feature type="transmembrane region" description="Helical" evidence="6">
    <location>
        <begin position="58"/>
        <end position="80"/>
    </location>
</feature>
<dbReference type="GO" id="GO:0005886">
    <property type="term" value="C:plasma membrane"/>
    <property type="evidence" value="ECO:0007669"/>
    <property type="project" value="UniProtKB-SubCell"/>
</dbReference>
<feature type="non-terminal residue" evidence="8">
    <location>
        <position position="1"/>
    </location>
</feature>
<keyword evidence="3 6" id="KW-0812">Transmembrane</keyword>
<evidence type="ECO:0000313" key="8">
    <source>
        <dbReference type="EMBL" id="EQD74749.1"/>
    </source>
</evidence>
<dbReference type="Gene3D" id="1.20.1250.20">
    <property type="entry name" value="MFS general substrate transporter like domains"/>
    <property type="match status" value="1"/>
</dbReference>
<dbReference type="AlphaFoldDB" id="T1CZK5"/>
<feature type="transmembrane region" description="Helical" evidence="6">
    <location>
        <begin position="146"/>
        <end position="164"/>
    </location>
</feature>
<comment type="subcellular location">
    <subcellularLocation>
        <location evidence="1">Cell membrane</location>
        <topology evidence="1">Multi-pass membrane protein</topology>
    </subcellularLocation>
</comment>
<evidence type="ECO:0000256" key="6">
    <source>
        <dbReference type="SAM" id="Phobius"/>
    </source>
</evidence>
<feature type="domain" description="Major facilitator superfamily (MFS) profile" evidence="7">
    <location>
        <begin position="1"/>
        <end position="233"/>
    </location>
</feature>
<evidence type="ECO:0000256" key="5">
    <source>
        <dbReference type="ARBA" id="ARBA00023136"/>
    </source>
</evidence>
<keyword evidence="4 6" id="KW-1133">Transmembrane helix</keyword>
<feature type="transmembrane region" description="Helical" evidence="6">
    <location>
        <begin position="12"/>
        <end position="37"/>
    </location>
</feature>
<feature type="transmembrane region" description="Helical" evidence="6">
    <location>
        <begin position="190"/>
        <end position="212"/>
    </location>
</feature>
<evidence type="ECO:0000256" key="4">
    <source>
        <dbReference type="ARBA" id="ARBA00022989"/>
    </source>
</evidence>
<dbReference type="Pfam" id="PF07690">
    <property type="entry name" value="MFS_1"/>
    <property type="match status" value="1"/>
</dbReference>
<proteinExistence type="predicted"/>